<organism evidence="12 13">
    <name type="scientific">Lates calcarifer</name>
    <name type="common">Barramundi</name>
    <name type="synonym">Holocentrus calcarifer</name>
    <dbReference type="NCBI Taxonomy" id="8187"/>
    <lineage>
        <taxon>Eukaryota</taxon>
        <taxon>Metazoa</taxon>
        <taxon>Chordata</taxon>
        <taxon>Craniata</taxon>
        <taxon>Vertebrata</taxon>
        <taxon>Euteleostomi</taxon>
        <taxon>Actinopterygii</taxon>
        <taxon>Neopterygii</taxon>
        <taxon>Teleostei</taxon>
        <taxon>Neoteleostei</taxon>
        <taxon>Acanthomorphata</taxon>
        <taxon>Carangaria</taxon>
        <taxon>Carangaria incertae sedis</taxon>
        <taxon>Centropomidae</taxon>
        <taxon>Lates</taxon>
    </lineage>
</organism>
<dbReference type="Proteomes" id="UP000314980">
    <property type="component" value="Unassembled WGS sequence"/>
</dbReference>
<feature type="compositionally biased region" description="Low complexity" evidence="9">
    <location>
        <begin position="1049"/>
        <end position="1069"/>
    </location>
</feature>
<keyword evidence="4" id="KW-0597">Phosphoprotein</keyword>
<dbReference type="SMART" id="SM00326">
    <property type="entry name" value="SH3"/>
    <property type="match status" value="1"/>
</dbReference>
<feature type="compositionally biased region" description="Basic and acidic residues" evidence="9">
    <location>
        <begin position="368"/>
        <end position="379"/>
    </location>
</feature>
<dbReference type="Pfam" id="PF07653">
    <property type="entry name" value="SH3_2"/>
    <property type="match status" value="1"/>
</dbReference>
<dbReference type="InterPro" id="IPR001660">
    <property type="entry name" value="SAM"/>
</dbReference>
<keyword evidence="6 7" id="KW-0040">ANK repeat</keyword>
<accession>A0A4W6FXR4</accession>
<reference evidence="13" key="1">
    <citation type="submission" date="2015-09" db="EMBL/GenBank/DDBJ databases">
        <authorList>
            <person name="Sai Rama Sridatta P."/>
        </authorList>
    </citation>
    <scope>NUCLEOTIDE SEQUENCE [LARGE SCALE GENOMIC DNA]</scope>
</reference>
<feature type="domain" description="SAM" evidence="11">
    <location>
        <begin position="451"/>
        <end position="515"/>
    </location>
</feature>
<feature type="compositionally biased region" description="Pro residues" evidence="9">
    <location>
        <begin position="572"/>
        <end position="583"/>
    </location>
</feature>
<dbReference type="SMART" id="SM00454">
    <property type="entry name" value="SAM"/>
    <property type="match status" value="2"/>
</dbReference>
<feature type="compositionally biased region" description="Basic and acidic residues" evidence="9">
    <location>
        <begin position="542"/>
        <end position="552"/>
    </location>
</feature>
<feature type="compositionally biased region" description="Gly residues" evidence="9">
    <location>
        <begin position="686"/>
        <end position="698"/>
    </location>
</feature>
<name>A0A4W6FXR4_LATCA</name>
<dbReference type="Pfam" id="PF00023">
    <property type="entry name" value="Ank"/>
    <property type="match status" value="1"/>
</dbReference>
<dbReference type="InterPro" id="IPR032232">
    <property type="entry name" value="Caskin1-CID"/>
</dbReference>
<evidence type="ECO:0000256" key="4">
    <source>
        <dbReference type="ARBA" id="ARBA00022553"/>
    </source>
</evidence>
<dbReference type="Gene3D" id="1.25.40.20">
    <property type="entry name" value="Ankyrin repeat-containing domain"/>
    <property type="match status" value="2"/>
</dbReference>
<evidence type="ECO:0000256" key="9">
    <source>
        <dbReference type="SAM" id="MobiDB-lite"/>
    </source>
</evidence>
<dbReference type="InParanoid" id="A0A4W6FXR4"/>
<feature type="compositionally biased region" description="Acidic residues" evidence="9">
    <location>
        <begin position="1148"/>
        <end position="1162"/>
    </location>
</feature>
<feature type="repeat" description="ANK" evidence="7">
    <location>
        <begin position="40"/>
        <end position="64"/>
    </location>
</feature>
<feature type="compositionally biased region" description="Low complexity" evidence="9">
    <location>
        <begin position="1007"/>
        <end position="1027"/>
    </location>
</feature>
<dbReference type="Gene3D" id="2.30.30.40">
    <property type="entry name" value="SH3 Domains"/>
    <property type="match status" value="1"/>
</dbReference>
<keyword evidence="13" id="KW-1185">Reference proteome</keyword>
<dbReference type="SUPFAM" id="SSF48403">
    <property type="entry name" value="Ankyrin repeat"/>
    <property type="match status" value="1"/>
</dbReference>
<dbReference type="PANTHER" id="PTHR24174:SF19">
    <property type="entry name" value="CASKIN-1 ISOFORM X1"/>
    <property type="match status" value="1"/>
</dbReference>
<dbReference type="GO" id="GO:0005737">
    <property type="term" value="C:cytoplasm"/>
    <property type="evidence" value="ECO:0007669"/>
    <property type="project" value="UniProtKB-SubCell"/>
</dbReference>
<dbReference type="PROSITE" id="PS50105">
    <property type="entry name" value="SAM_DOMAIN"/>
    <property type="match status" value="2"/>
</dbReference>
<dbReference type="PRINTS" id="PR01415">
    <property type="entry name" value="ANKYRIN"/>
</dbReference>
<feature type="compositionally biased region" description="Polar residues" evidence="9">
    <location>
        <begin position="826"/>
        <end position="838"/>
    </location>
</feature>
<feature type="compositionally biased region" description="Polar residues" evidence="9">
    <location>
        <begin position="641"/>
        <end position="664"/>
    </location>
</feature>
<comment type="subcellular location">
    <subcellularLocation>
        <location evidence="1">Cytoplasm</location>
    </subcellularLocation>
</comment>
<feature type="domain" description="SH3" evidence="10">
    <location>
        <begin position="171"/>
        <end position="237"/>
    </location>
</feature>
<dbReference type="SMART" id="SM00248">
    <property type="entry name" value="ANK"/>
    <property type="match status" value="3"/>
</dbReference>
<dbReference type="InterPro" id="IPR035497">
    <property type="entry name" value="Caskin1/2_SAM_1"/>
</dbReference>
<dbReference type="Gene3D" id="1.10.150.50">
    <property type="entry name" value="Transcription Factor, Ets-1"/>
    <property type="match status" value="2"/>
</dbReference>
<evidence type="ECO:0000259" key="10">
    <source>
        <dbReference type="PROSITE" id="PS50002"/>
    </source>
</evidence>
<dbReference type="AlphaFoldDB" id="A0A4W6FXR4"/>
<evidence type="ECO:0000313" key="12">
    <source>
        <dbReference type="Ensembl" id="ENSLCAP00010056121.1"/>
    </source>
</evidence>
<dbReference type="PROSITE" id="PS50002">
    <property type="entry name" value="SH3"/>
    <property type="match status" value="1"/>
</dbReference>
<sequence length="1225" mass="131498">MICGCYKTQITGQDLCLCVCLLQSEMLLQHQSNPCISDSGGKTPLDLACEFGRVGVVQLLLSSNMCAAMLEPKPSDPNGVSPLHLAAKNGHIEVIRLLIQAGIDINRQSESGTALHQAALCGKTEVVRLLLDSGISAGVRNTLSQTALDIVNQFTTTQASREIKQLLRDASAAMQVRALKDYCNNYDLTSLNIKAGDIITVLEQHSDGRWKGCIHDNRTGNDRVGYFPSNMVEVIKRAGSRTAELSPQGSPTLGQQSSTCEDIWVLRKPLAGGDRSGSVGSLGSVRSSSSLQSSGNTHVLTTPAPSPHPAPTPGVNTHGLNAPGLHAQAEGVKLLATVLSQSVKAKEHLLEQSQSVEQSASSSSCTVHEQRSFERKAEEDDGKKQAVVAWLGEFQLQFYTTHFLTAGYDLDTISRMTPEDLTAIGVMKPGHRKKLTSEISKLPSTDWLPDHKPANLADWLSHLGLSQYYQVLVQNGYENIDFISDISLEDLQEIGITKLGHQKKLMLGVRRLKELQRGESSSEPPQSPSTPPSSPGGSTGSEPRREARKQRDGGPIPLAKPRPGLTHSQTPPHTPTQTPPQTPPHARTQQASPRARPRPSTQMAAADSSVPLLRLPSEEEERRRTHSLIGSESDSRYATVCRSSSARTATSNDVTVNRSQSSVTLRPRRKGRPPTPPKRSCSSITGGDGEGEGQGEGLLGLPTYRERRASDCGALGSALRAQDSAGLERSEGASGSVRSLAAMLETSIVGGAKTLPRNLGSSTNYLQVSPPILRRQTGAGGLGSEDDDVISRRRTISGPEGIPGDQTDLLPRQPAQQRPEPRPRSTVVTSASDITDGTATLRRKPRPLATDSEAPASMATTVVTMTTSSETIRRRPRTSEHTESVIQSNNQSDSPSSQTDSSRKNRGEAQQNGGVVLRRRPASGVSDRTEANTESCEWMEARKSLKPAVSPKPSTAALRKTQVDPPTPTRRVPLPGPDSAETAQSPEPKRVPPPVSPKPRGPPTAPKPGKAVVASATMSPSPAATSPTPAPKPSSPLSAAPLPAPDTPSAPSLSPGLPLTSPSPAQSPSTPSPHPVKPPRSSIAGLSIDLLGGREVEEEEERRREEEERSQERENKRHKEQEEEERKRAEEESQRELEKKPSRKEGAGEEVESQAEGGEQEEEVQHRLEETSASLAAALQAVEHKIKEEDAQNDSLSSKKTTVSILDDIGSMFDDLADQLDAMLD</sequence>
<feature type="compositionally biased region" description="Basic and acidic residues" evidence="9">
    <location>
        <begin position="871"/>
        <end position="883"/>
    </location>
</feature>
<feature type="region of interest" description="Disordered" evidence="9">
    <location>
        <begin position="515"/>
        <end position="704"/>
    </location>
</feature>
<feature type="region of interest" description="Disordered" evidence="9">
    <location>
        <begin position="353"/>
        <end position="379"/>
    </location>
</feature>
<dbReference type="Pfam" id="PF16600">
    <property type="entry name" value="Caskin1-CID"/>
    <property type="match status" value="1"/>
</dbReference>
<dbReference type="FunFam" id="1.10.150.50:FF:000028">
    <property type="entry name" value="caskin-2 isoform X2"/>
    <property type="match status" value="1"/>
</dbReference>
<dbReference type="InterPro" id="IPR036028">
    <property type="entry name" value="SH3-like_dom_sf"/>
</dbReference>
<dbReference type="InterPro" id="IPR001452">
    <property type="entry name" value="SH3_domain"/>
</dbReference>
<keyword evidence="5" id="KW-0677">Repeat</keyword>
<feature type="repeat" description="ANK" evidence="7">
    <location>
        <begin position="78"/>
        <end position="110"/>
    </location>
</feature>
<dbReference type="InterPro" id="IPR036770">
    <property type="entry name" value="Ankyrin_rpt-contain_sf"/>
</dbReference>
<keyword evidence="3" id="KW-0963">Cytoplasm</keyword>
<evidence type="ECO:0000259" key="11">
    <source>
        <dbReference type="PROSITE" id="PS50105"/>
    </source>
</evidence>
<dbReference type="PROSITE" id="PS50297">
    <property type="entry name" value="ANK_REP_REGION"/>
    <property type="match status" value="3"/>
</dbReference>
<feature type="domain" description="SAM" evidence="11">
    <location>
        <begin position="382"/>
        <end position="445"/>
    </location>
</feature>
<dbReference type="InterPro" id="IPR013761">
    <property type="entry name" value="SAM/pointed_sf"/>
</dbReference>
<feature type="region of interest" description="Disordered" evidence="9">
    <location>
        <begin position="770"/>
        <end position="1176"/>
    </location>
</feature>
<dbReference type="Pfam" id="PF00536">
    <property type="entry name" value="SAM_1"/>
    <property type="match status" value="2"/>
</dbReference>
<feature type="compositionally biased region" description="Pro residues" evidence="9">
    <location>
        <begin position="525"/>
        <end position="534"/>
    </location>
</feature>
<keyword evidence="2 8" id="KW-0728">SH3 domain</keyword>
<dbReference type="InterPro" id="IPR033635">
    <property type="entry name" value="ANKS1/Caskin"/>
</dbReference>
<dbReference type="FunFam" id="1.10.150.50:FF:000032">
    <property type="entry name" value="caskin-1 isoform X1"/>
    <property type="match status" value="1"/>
</dbReference>
<proteinExistence type="predicted"/>
<feature type="compositionally biased region" description="Basic and acidic residues" evidence="9">
    <location>
        <begin position="1101"/>
        <end position="1147"/>
    </location>
</feature>
<dbReference type="STRING" id="8187.ENSLCAP00010056121"/>
<evidence type="ECO:0000256" key="1">
    <source>
        <dbReference type="ARBA" id="ARBA00004496"/>
    </source>
</evidence>
<dbReference type="PROSITE" id="PS50088">
    <property type="entry name" value="ANK_REPEAT"/>
    <property type="match status" value="3"/>
</dbReference>
<dbReference type="FunFam" id="2.30.30.40:FF:000062">
    <property type="entry name" value="caskin-2 isoform X1"/>
    <property type="match status" value="1"/>
</dbReference>
<dbReference type="Pfam" id="PF12796">
    <property type="entry name" value="Ank_2"/>
    <property type="match status" value="1"/>
</dbReference>
<feature type="compositionally biased region" description="Low complexity" evidence="9">
    <location>
        <begin position="273"/>
        <end position="295"/>
    </location>
</feature>
<evidence type="ECO:0000256" key="7">
    <source>
        <dbReference type="PROSITE-ProRule" id="PRU00023"/>
    </source>
</evidence>
<feature type="compositionally biased region" description="Low complexity" evidence="9">
    <location>
        <begin position="353"/>
        <end position="364"/>
    </location>
</feature>
<dbReference type="Pfam" id="PF16632">
    <property type="entry name" value="Caskin-tail"/>
    <property type="match status" value="1"/>
</dbReference>
<evidence type="ECO:0000256" key="3">
    <source>
        <dbReference type="ARBA" id="ARBA00022490"/>
    </source>
</evidence>
<evidence type="ECO:0000256" key="8">
    <source>
        <dbReference type="PROSITE-ProRule" id="PRU00192"/>
    </source>
</evidence>
<feature type="compositionally biased region" description="Low complexity" evidence="9">
    <location>
        <begin position="887"/>
        <end position="900"/>
    </location>
</feature>
<dbReference type="InterPro" id="IPR035498">
    <property type="entry name" value="Caskin1/2_SAM_2"/>
</dbReference>
<feature type="repeat" description="ANK" evidence="7">
    <location>
        <begin position="110"/>
        <end position="142"/>
    </location>
</feature>
<evidence type="ECO:0000256" key="6">
    <source>
        <dbReference type="ARBA" id="ARBA00023043"/>
    </source>
</evidence>
<dbReference type="Ensembl" id="ENSLCAT00010057654.1">
    <property type="protein sequence ID" value="ENSLCAP00010056121.1"/>
    <property type="gene ID" value="ENSLCAG00010026187.1"/>
</dbReference>
<dbReference type="GeneTree" id="ENSGT00940000158025"/>
<feature type="compositionally biased region" description="Low complexity" evidence="9">
    <location>
        <begin position="856"/>
        <end position="869"/>
    </location>
</feature>
<dbReference type="CDD" id="cd09498">
    <property type="entry name" value="SAM_caskin1_2_repeat2"/>
    <property type="match status" value="1"/>
</dbReference>
<dbReference type="InterPro" id="IPR002110">
    <property type="entry name" value="Ankyrin_rpt"/>
</dbReference>
<dbReference type="PANTHER" id="PTHR24174">
    <property type="entry name" value="ANKYRIN REPEAT AND STERILE ALPHA MOTIF DOMAIN-CONTAINING PROTEIN 1"/>
    <property type="match status" value="1"/>
</dbReference>
<evidence type="ECO:0000256" key="2">
    <source>
        <dbReference type="ARBA" id="ARBA00022443"/>
    </source>
</evidence>
<dbReference type="SUPFAM" id="SSF50044">
    <property type="entry name" value="SH3-domain"/>
    <property type="match status" value="1"/>
</dbReference>
<reference evidence="12" key="2">
    <citation type="submission" date="2025-08" db="UniProtKB">
        <authorList>
            <consortium name="Ensembl"/>
        </authorList>
    </citation>
    <scope>IDENTIFICATION</scope>
</reference>
<feature type="compositionally biased region" description="Pro residues" evidence="9">
    <location>
        <begin position="991"/>
        <end position="1006"/>
    </location>
</feature>
<reference evidence="12" key="3">
    <citation type="submission" date="2025-09" db="UniProtKB">
        <authorList>
            <consortium name="Ensembl"/>
        </authorList>
    </citation>
    <scope>IDENTIFICATION</scope>
</reference>
<dbReference type="PRINTS" id="PR01217">
    <property type="entry name" value="PRICHEXTENSN"/>
</dbReference>
<dbReference type="InterPro" id="IPR032117">
    <property type="entry name" value="Caskin_C"/>
</dbReference>
<dbReference type="SUPFAM" id="SSF47769">
    <property type="entry name" value="SAM/Pointed domain"/>
    <property type="match status" value="2"/>
</dbReference>
<protein>
    <submittedName>
        <fullName evidence="12">Si:dkeyp-9d4.3</fullName>
    </submittedName>
</protein>
<dbReference type="CDD" id="cd09497">
    <property type="entry name" value="SAM_caskin1_2_repeat1"/>
    <property type="match status" value="1"/>
</dbReference>
<feature type="region of interest" description="Disordered" evidence="9">
    <location>
        <begin position="273"/>
        <end position="323"/>
    </location>
</feature>
<evidence type="ECO:0000313" key="13">
    <source>
        <dbReference type="Proteomes" id="UP000314980"/>
    </source>
</evidence>
<evidence type="ECO:0000256" key="5">
    <source>
        <dbReference type="ARBA" id="ARBA00022737"/>
    </source>
</evidence>